<keyword evidence="7" id="KW-1185">Reference proteome</keyword>
<gene>
    <name evidence="6" type="ORF">QE404_001539</name>
</gene>
<evidence type="ECO:0000256" key="3">
    <source>
        <dbReference type="ARBA" id="ARBA00022840"/>
    </source>
</evidence>
<dbReference type="Gene3D" id="3.40.50.20">
    <property type="match status" value="1"/>
</dbReference>
<name>A0ABU0TH66_9FLAO</name>
<keyword evidence="3 4" id="KW-0067">ATP-binding</keyword>
<dbReference type="Proteomes" id="UP001225072">
    <property type="component" value="Unassembled WGS sequence"/>
</dbReference>
<dbReference type="Pfam" id="PF13535">
    <property type="entry name" value="ATP-grasp_4"/>
    <property type="match status" value="1"/>
</dbReference>
<dbReference type="PANTHER" id="PTHR43585:SF2">
    <property type="entry name" value="ATP-GRASP ENZYME FSQD"/>
    <property type="match status" value="1"/>
</dbReference>
<protein>
    <submittedName>
        <fullName evidence="6">Biotin carboxylase</fullName>
    </submittedName>
</protein>
<dbReference type="PANTHER" id="PTHR43585">
    <property type="entry name" value="FUMIPYRROLE BIOSYNTHESIS PROTEIN C"/>
    <property type="match status" value="1"/>
</dbReference>
<evidence type="ECO:0000256" key="4">
    <source>
        <dbReference type="PROSITE-ProRule" id="PRU00409"/>
    </source>
</evidence>
<dbReference type="EMBL" id="JAUTAL010000001">
    <property type="protein sequence ID" value="MDQ1096392.1"/>
    <property type="molecule type" value="Genomic_DNA"/>
</dbReference>
<dbReference type="Gene3D" id="3.30.1490.20">
    <property type="entry name" value="ATP-grasp fold, A domain"/>
    <property type="match status" value="1"/>
</dbReference>
<evidence type="ECO:0000313" key="7">
    <source>
        <dbReference type="Proteomes" id="UP001225072"/>
    </source>
</evidence>
<feature type="domain" description="ATP-grasp" evidence="5">
    <location>
        <begin position="120"/>
        <end position="314"/>
    </location>
</feature>
<evidence type="ECO:0000259" key="5">
    <source>
        <dbReference type="PROSITE" id="PS50975"/>
    </source>
</evidence>
<evidence type="ECO:0000313" key="6">
    <source>
        <dbReference type="EMBL" id="MDQ1096392.1"/>
    </source>
</evidence>
<dbReference type="InterPro" id="IPR013815">
    <property type="entry name" value="ATP_grasp_subdomain_1"/>
</dbReference>
<proteinExistence type="predicted"/>
<dbReference type="Gene3D" id="3.30.470.20">
    <property type="entry name" value="ATP-grasp fold, B domain"/>
    <property type="match status" value="1"/>
</dbReference>
<dbReference type="SUPFAM" id="SSF56059">
    <property type="entry name" value="Glutathione synthetase ATP-binding domain-like"/>
    <property type="match status" value="1"/>
</dbReference>
<reference evidence="6 7" key="1">
    <citation type="submission" date="2023-07" db="EMBL/GenBank/DDBJ databases">
        <title>Functional and genomic diversity of the sorghum phyllosphere microbiome.</title>
        <authorList>
            <person name="Shade A."/>
        </authorList>
    </citation>
    <scope>NUCLEOTIDE SEQUENCE [LARGE SCALE GENOMIC DNA]</scope>
    <source>
        <strain evidence="6 7">SORGH_AS_1064</strain>
    </source>
</reference>
<accession>A0ABU0TH66</accession>
<dbReference type="RefSeq" id="WP_307448708.1">
    <property type="nucleotide sequence ID" value="NZ_JAUTAL010000001.1"/>
</dbReference>
<comment type="caution">
    <text evidence="6">The sequence shown here is derived from an EMBL/GenBank/DDBJ whole genome shotgun (WGS) entry which is preliminary data.</text>
</comment>
<evidence type="ECO:0000256" key="2">
    <source>
        <dbReference type="ARBA" id="ARBA00022741"/>
    </source>
</evidence>
<sequence length="403" mass="46127">MKEKIIVCISCYYKGYDFMDEMQKLGNRVILITSENLKDKNWPWHAIEETFYMPETKPSVWNLDHLVQGFSYLMQTRKADAVVALDDYDVEKAALVRETFRIPGMGQTTHRYFRDKLAMRQKAEQSAIEVPEFTAVFNNDEIHDFTQRVPAPWVLKPRSEASASGIRKIRSENELWEALNALGDERHLFLLESFKPGDVYHVDSLTYNNSTVFTSASQYLAPPMQVSHEGGVFMTKTLGKDSVDFKDLNHLNSLLLKTFGLKNGATHTEFIKGKEDGKWYFLETSSRVGGAHIPDLVEAATHINIWREWARIEDALLKNKEYKIADPAGHYAGLIIALIKDQNPDYRDFESEEAVKFLPIDHHIGIVYRSDDPDIIQEKLNNAAVRIQAEMLSILPPKTKPTS</sequence>
<evidence type="ECO:0000256" key="1">
    <source>
        <dbReference type="ARBA" id="ARBA00022598"/>
    </source>
</evidence>
<dbReference type="InterPro" id="IPR052032">
    <property type="entry name" value="ATP-dep_AA_Ligase"/>
</dbReference>
<dbReference type="PROSITE" id="PS50975">
    <property type="entry name" value="ATP_GRASP"/>
    <property type="match status" value="1"/>
</dbReference>
<keyword evidence="2 4" id="KW-0547">Nucleotide-binding</keyword>
<organism evidence="6 7">
    <name type="scientific">Chryseobacterium camelliae</name>
    <dbReference type="NCBI Taxonomy" id="1265445"/>
    <lineage>
        <taxon>Bacteria</taxon>
        <taxon>Pseudomonadati</taxon>
        <taxon>Bacteroidota</taxon>
        <taxon>Flavobacteriia</taxon>
        <taxon>Flavobacteriales</taxon>
        <taxon>Weeksellaceae</taxon>
        <taxon>Chryseobacterium group</taxon>
        <taxon>Chryseobacterium</taxon>
    </lineage>
</organism>
<keyword evidence="1" id="KW-0436">Ligase</keyword>
<dbReference type="InterPro" id="IPR011761">
    <property type="entry name" value="ATP-grasp"/>
</dbReference>